<dbReference type="GO" id="GO:0008926">
    <property type="term" value="F:mannitol-1-phosphate 5-dehydrogenase activity"/>
    <property type="evidence" value="ECO:0007669"/>
    <property type="project" value="TreeGrafter"/>
</dbReference>
<name>A0A1N7N0K6_9PROT</name>
<evidence type="ECO:0000313" key="5">
    <source>
        <dbReference type="EMBL" id="SIS91808.1"/>
    </source>
</evidence>
<dbReference type="NCBIfam" id="NF002969">
    <property type="entry name" value="PRK03643.1"/>
    <property type="match status" value="1"/>
</dbReference>
<keyword evidence="2" id="KW-0520">NAD</keyword>
<evidence type="ECO:0000313" key="6">
    <source>
        <dbReference type="Proteomes" id="UP000185678"/>
    </source>
</evidence>
<dbReference type="Proteomes" id="UP000185678">
    <property type="component" value="Unassembled WGS sequence"/>
</dbReference>
<sequence>MTTTFPRLSAALPVAQGKARPTPRIIQFGEGNFLRAFFDWKVDRLNEATGADWGVVVVRPIAGGMPHTLNEQDGLYTVLSRGVDDSGTAVSESRLVGCIRRELSAHSEWEAVLDLARTPEITVMVSNTTDAGIAYVPTVAYGDAPPVSFPAKVTRYLHERWKHFGGAPETGLQLLACELIDHNGDELRRIVLQHAAEWSLEPGFIAWVEQHNAFYNTLVDRIVPGFPRADADALRAELGYDDLFMTTGELFHLLVIERKPGMPDLRLPLGQYDAGTIITDDVTPYKARKVAILNGAHTALCPLAMLAGIATVGESVTNPVGARFLDRLLGEEIIPLLSLPKAELQDFADAVLRRFRNPYIRHLWHDISLNGLVKYQTRDLDRLLGYAEEFGSYPRLLSLSLAAWLVFYLGRFPAAETLPPRDAPEILARITAIAALDQGSDGVAAMVAAYLQEPAFWGRSIDTPALRKQVTHWFGVLTEAPFSFDRLGEIVQ</sequence>
<dbReference type="PANTHER" id="PTHR30524">
    <property type="entry name" value="MANNITOL-1-PHOSPHATE 5-DEHYDROGENASE"/>
    <property type="match status" value="1"/>
</dbReference>
<evidence type="ECO:0000259" key="4">
    <source>
        <dbReference type="Pfam" id="PF08125"/>
    </source>
</evidence>
<organism evidence="5 6">
    <name type="scientific">Insolitispirillum peregrinum</name>
    <dbReference type="NCBI Taxonomy" id="80876"/>
    <lineage>
        <taxon>Bacteria</taxon>
        <taxon>Pseudomonadati</taxon>
        <taxon>Pseudomonadota</taxon>
        <taxon>Alphaproteobacteria</taxon>
        <taxon>Rhodospirillales</taxon>
        <taxon>Novispirillaceae</taxon>
        <taxon>Insolitispirillum</taxon>
    </lineage>
</organism>
<dbReference type="SUPFAM" id="SSF48179">
    <property type="entry name" value="6-phosphogluconate dehydrogenase C-terminal domain-like"/>
    <property type="match status" value="1"/>
</dbReference>
<gene>
    <name evidence="5" type="ORF">SAMN05421779_104473</name>
</gene>
<evidence type="ECO:0000259" key="3">
    <source>
        <dbReference type="Pfam" id="PF01232"/>
    </source>
</evidence>
<feature type="domain" description="Mannitol dehydrogenase C-terminal" evidence="4">
    <location>
        <begin position="281"/>
        <end position="472"/>
    </location>
</feature>
<dbReference type="GO" id="GO:0009026">
    <property type="term" value="F:tagaturonate reductase activity"/>
    <property type="evidence" value="ECO:0007669"/>
    <property type="project" value="TreeGrafter"/>
</dbReference>
<dbReference type="OrthoDB" id="271711at2"/>
<feature type="domain" description="Mannitol dehydrogenase N-terminal" evidence="3">
    <location>
        <begin position="24"/>
        <end position="259"/>
    </location>
</feature>
<dbReference type="GO" id="GO:0005829">
    <property type="term" value="C:cytosol"/>
    <property type="evidence" value="ECO:0007669"/>
    <property type="project" value="TreeGrafter"/>
</dbReference>
<dbReference type="AlphaFoldDB" id="A0A1N7N0K6"/>
<dbReference type="InterPro" id="IPR013118">
    <property type="entry name" value="Mannitol_DH_C"/>
</dbReference>
<dbReference type="Gene3D" id="3.40.50.720">
    <property type="entry name" value="NAD(P)-binding Rossmann-like Domain"/>
    <property type="match status" value="1"/>
</dbReference>
<dbReference type="InterPro" id="IPR013328">
    <property type="entry name" value="6PGD_dom2"/>
</dbReference>
<keyword evidence="1" id="KW-0560">Oxidoreductase</keyword>
<dbReference type="STRING" id="80876.SAMN05421779_104473"/>
<dbReference type="GO" id="GO:0019698">
    <property type="term" value="P:D-galacturonate catabolic process"/>
    <property type="evidence" value="ECO:0007669"/>
    <property type="project" value="TreeGrafter"/>
</dbReference>
<evidence type="ECO:0000256" key="1">
    <source>
        <dbReference type="ARBA" id="ARBA00023002"/>
    </source>
</evidence>
<dbReference type="SUPFAM" id="SSF51735">
    <property type="entry name" value="NAD(P)-binding Rossmann-fold domains"/>
    <property type="match status" value="1"/>
</dbReference>
<dbReference type="InterPro" id="IPR036291">
    <property type="entry name" value="NAD(P)-bd_dom_sf"/>
</dbReference>
<dbReference type="Gene3D" id="1.10.1040.10">
    <property type="entry name" value="N-(1-d-carboxylethyl)-l-norvaline Dehydrogenase, domain 2"/>
    <property type="match status" value="1"/>
</dbReference>
<dbReference type="GO" id="GO:0019592">
    <property type="term" value="P:mannitol catabolic process"/>
    <property type="evidence" value="ECO:0007669"/>
    <property type="project" value="TreeGrafter"/>
</dbReference>
<dbReference type="PANTHER" id="PTHR30524:SF0">
    <property type="entry name" value="ALTRONATE OXIDOREDUCTASE-RELATED"/>
    <property type="match status" value="1"/>
</dbReference>
<dbReference type="Pfam" id="PF01232">
    <property type="entry name" value="Mannitol_dh"/>
    <property type="match status" value="1"/>
</dbReference>
<dbReference type="Pfam" id="PF08125">
    <property type="entry name" value="Mannitol_dh_C"/>
    <property type="match status" value="1"/>
</dbReference>
<keyword evidence="6" id="KW-1185">Reference proteome</keyword>
<proteinExistence type="predicted"/>
<evidence type="ECO:0000256" key="2">
    <source>
        <dbReference type="ARBA" id="ARBA00023027"/>
    </source>
</evidence>
<accession>A0A1N7N0K6</accession>
<dbReference type="EMBL" id="FTOA01000004">
    <property type="protein sequence ID" value="SIS91808.1"/>
    <property type="molecule type" value="Genomic_DNA"/>
</dbReference>
<dbReference type="RefSeq" id="WP_076400876.1">
    <property type="nucleotide sequence ID" value="NZ_FTOA01000004.1"/>
</dbReference>
<reference evidence="5 6" key="1">
    <citation type="submission" date="2017-01" db="EMBL/GenBank/DDBJ databases">
        <authorList>
            <person name="Mah S.A."/>
            <person name="Swanson W.J."/>
            <person name="Moy G.W."/>
            <person name="Vacquier V.D."/>
        </authorList>
    </citation>
    <scope>NUCLEOTIDE SEQUENCE [LARGE SCALE GENOMIC DNA]</scope>
    <source>
        <strain evidence="5 6">DSM 11589</strain>
    </source>
</reference>
<dbReference type="InterPro" id="IPR013131">
    <property type="entry name" value="Mannitol_DH_N"/>
</dbReference>
<dbReference type="InterPro" id="IPR008927">
    <property type="entry name" value="6-PGluconate_DH-like_C_sf"/>
</dbReference>
<protein>
    <submittedName>
        <fullName evidence="5">Tagaturonate reductase</fullName>
    </submittedName>
</protein>